<proteinExistence type="predicted"/>
<evidence type="ECO:0000313" key="1">
    <source>
        <dbReference type="EMBL" id="MGI1897671.1"/>
    </source>
</evidence>
<gene>
    <name evidence="1" type="ORF">REH74_009090</name>
</gene>
<dbReference type="EMBL" id="JAVHXJ020000030">
    <property type="protein sequence ID" value="MGI1897671.1"/>
    <property type="molecule type" value="Genomic_DNA"/>
</dbReference>
<sequence length="928" mass="108467">MRPQTPLKTNTNHQAYSTNELQQRLINMGSKSGLNDSKWFFPRATLDFSGLYALEDENPEWCDFVGISPSWLARLLFLDATKTNRNTWSLRHDFVCICKWLFWLAEHYQHQKHLAQKQEVKQISLLITKKELNQLFGYQLMHNISASGALERRLTPCSYSKITRIDIREWRLTLHRLGLETIGFTSTFTTNVLKKCWKETINTMSDGELTYADWKQGGTLNRLTLDYGRYYIDHCYTFFSQHISLATALKLTLDDMETIAHLANVSLESAKLTVHHFLQNKKIHQIPRGITHKSNSRRHLGDETLLRIQAATKKVFAQHLRPLKAKEALLKTSEIQALAKHLRLDITNENEMDWLRHVVAIYLTDLDKKHNYYSDELRLLHQKWLSSVVAPHLGLEENLYPLQEWINNRWEKHNKEVNVEPPSIDWFIRLGLTIKEAYKSTYLNKFIRLVGDAGLTYVVALTGWRESEFGWSLQDIHTVRNLDGLDQHTCPWRHTVKWKVPKVYGEAKINREITQTTYNTAQQLALLVRADMNRPCLYPTRFKLIKKSDASGDFVKHRVRSMWHHFVDYYPSFIQLDKSETYERLRTRAQQHILTIEEQKQFQQLGEERAQENWRHLQQDKLLIEARRRARRERDRVVFFLTYSDRKKVLERYCAGDLTEDIHQLIDENLSETTKADILIRGQTDKFSALYTKEVINEIIDGCLYPTPHALRHIWAEAVYRRFDGDAGWMIRSHFKHVSQAMWLAYIRDKETRRQHDTVKRRVISSLLQNHLSRAGQGFAGKLDTLLRRVFAKSHVTSAEHLDKLIARFSLEEIQDIKANPWGFCILLKRNQQRAKCAYEGVPQRHNACPGLCLGCVNNLTQEGNIPGILLGIANDVKLLQTPRVPRAWREPAIRTVKNALSHLKRLDVAPKVIESLIWSLNTEENAI</sequence>
<accession>A0ACC7R7V3</accession>
<dbReference type="Proteomes" id="UP001354073">
    <property type="component" value="Unassembled WGS sequence"/>
</dbReference>
<protein>
    <submittedName>
        <fullName evidence="1">Uncharacterized protein</fullName>
    </submittedName>
</protein>
<name>A0ACC7R7V3_9VIBR</name>
<comment type="caution">
    <text evidence="1">The sequence shown here is derived from an EMBL/GenBank/DDBJ whole genome shotgun (WGS) entry which is preliminary data.</text>
</comment>
<evidence type="ECO:0000313" key="2">
    <source>
        <dbReference type="Proteomes" id="UP001354073"/>
    </source>
</evidence>
<organism evidence="1 2">
    <name type="scientific">Vibrio campbellii</name>
    <dbReference type="NCBI Taxonomy" id="680"/>
    <lineage>
        <taxon>Bacteria</taxon>
        <taxon>Pseudomonadati</taxon>
        <taxon>Pseudomonadota</taxon>
        <taxon>Gammaproteobacteria</taxon>
        <taxon>Vibrionales</taxon>
        <taxon>Vibrionaceae</taxon>
        <taxon>Vibrio</taxon>
    </lineage>
</organism>
<reference evidence="1" key="1">
    <citation type="submission" date="2024-11" db="EMBL/GenBank/DDBJ databases">
        <title>Identification of new Vibrio campbellii strains harboring the pVA1 plasmid isolated from Penaeus vannamei postlarvae affected by outbreaks of acute hepatopancreatic necrosis disease (AHPND) in Mexico.</title>
        <authorList>
            <person name="Gomez-Gil B."/>
            <person name="Enciso-Ibarra J."/>
        </authorList>
    </citation>
    <scope>NUCLEOTIDE SEQUENCE</scope>
    <source>
        <strain evidence="1">M270204</strain>
    </source>
</reference>